<dbReference type="Proteomes" id="UP000749646">
    <property type="component" value="Unassembled WGS sequence"/>
</dbReference>
<proteinExistence type="predicted"/>
<name>A0A9P6MC21_9FUNG</name>
<dbReference type="GO" id="GO:0005634">
    <property type="term" value="C:nucleus"/>
    <property type="evidence" value="ECO:0007669"/>
    <property type="project" value="UniProtKB-SubCell"/>
</dbReference>
<evidence type="ECO:0000313" key="4">
    <source>
        <dbReference type="Proteomes" id="UP000749646"/>
    </source>
</evidence>
<sequence>MSVIDHPLETIQELFEKNWKRGHLSEKSDFGVTDHFQNLFDTREKLLEIPVLDAQSINVLPLHSLVRFRCMVQDTELSQEVALFATTSVSQPNGEEKLVCHRYSDGPQEEHSLRSDHTQDLMDLRNSYYCVSVPGESQWVKEHEWSKNNRLDARLQELELQDIKAPQVIPERYPFPDADHFAVVFKTHSSDASIGVADMVEIIGILGASNRLITGDSFDFHEVSADAPLIPTVHAILVRKIEDHGHPGLGLDGRPRQHDLDYYTKEAEVIRKDLIRYIASAVHGDQLASELVLLHFLARIYSRPSGTILGKFSLNLRDSSSNPSVYPSLARVMKSVLPKVHTVPLCLQPLNDSFFFPRGDEALSSGVLQVTRGTSMLFDESVMEEGTLVDKGLKNLRAISNVSLYQTLSYVFPFHNLEFQTDISLLIVSIGNSLVPVDCAITLKRDSSADEILTEPTVEQLASFRKYISVLRLADYKFTEEMAKEIETEFMEQRNAATAAGTSLLTPNDLAFNISLARLVALSYGELTLTKRSWDHAVSLAKEIKSRGSSKGV</sequence>
<comment type="subcellular location">
    <subcellularLocation>
        <location evidence="1">Nucleus</location>
    </subcellularLocation>
</comment>
<evidence type="ECO:0000256" key="1">
    <source>
        <dbReference type="ARBA" id="ARBA00004123"/>
    </source>
</evidence>
<dbReference type="Pfam" id="PF09739">
    <property type="entry name" value="MCM_bind"/>
    <property type="match status" value="2"/>
</dbReference>
<dbReference type="AlphaFoldDB" id="A0A9P6MC21"/>
<dbReference type="GO" id="GO:0006261">
    <property type="term" value="P:DNA-templated DNA replication"/>
    <property type="evidence" value="ECO:0007669"/>
    <property type="project" value="TreeGrafter"/>
</dbReference>
<keyword evidence="4" id="KW-1185">Reference proteome</keyword>
<dbReference type="EMBL" id="JAAAHW010003125">
    <property type="protein sequence ID" value="KAF9988484.1"/>
    <property type="molecule type" value="Genomic_DNA"/>
</dbReference>
<evidence type="ECO:0000313" key="3">
    <source>
        <dbReference type="EMBL" id="KAF9988484.1"/>
    </source>
</evidence>
<reference evidence="3" key="1">
    <citation type="journal article" date="2020" name="Fungal Divers.">
        <title>Resolving the Mortierellaceae phylogeny through synthesis of multi-gene phylogenetics and phylogenomics.</title>
        <authorList>
            <person name="Vandepol N."/>
            <person name="Liber J."/>
            <person name="Desiro A."/>
            <person name="Na H."/>
            <person name="Kennedy M."/>
            <person name="Barry K."/>
            <person name="Grigoriev I.V."/>
            <person name="Miller A.N."/>
            <person name="O'Donnell K."/>
            <person name="Stajich J.E."/>
            <person name="Bonito G."/>
        </authorList>
    </citation>
    <scope>NUCLEOTIDE SEQUENCE</scope>
    <source>
        <strain evidence="3">MES-2147</strain>
    </source>
</reference>
<dbReference type="GO" id="GO:0003682">
    <property type="term" value="F:chromatin binding"/>
    <property type="evidence" value="ECO:0007669"/>
    <property type="project" value="TreeGrafter"/>
</dbReference>
<evidence type="ECO:0000256" key="2">
    <source>
        <dbReference type="ARBA" id="ARBA00023242"/>
    </source>
</evidence>
<gene>
    <name evidence="3" type="ORF">BGZ65_002970</name>
</gene>
<dbReference type="PANTHER" id="PTHR13489">
    <property type="entry name" value="MINI-CHROMOSOME MAINTENANCE COMPLEX-BINDING PROTEIN"/>
    <property type="match status" value="1"/>
</dbReference>
<dbReference type="OrthoDB" id="329666at2759"/>
<dbReference type="PANTHER" id="PTHR13489:SF0">
    <property type="entry name" value="MINI-CHROMOSOME MAINTENANCE COMPLEX-BINDING PROTEIN"/>
    <property type="match status" value="1"/>
</dbReference>
<keyword evidence="2" id="KW-0539">Nucleus</keyword>
<evidence type="ECO:0008006" key="5">
    <source>
        <dbReference type="Google" id="ProtNLM"/>
    </source>
</evidence>
<comment type="caution">
    <text evidence="3">The sequence shown here is derived from an EMBL/GenBank/DDBJ whole genome shotgun (WGS) entry which is preliminary data.</text>
</comment>
<protein>
    <recommendedName>
        <fullName evidence="5">Mini-chromosome maintenance complex-binding protein</fullName>
    </recommendedName>
</protein>
<dbReference type="InterPro" id="IPR019140">
    <property type="entry name" value="MCM_complex-bd"/>
</dbReference>
<organism evidence="3 4">
    <name type="scientific">Modicella reniformis</name>
    <dbReference type="NCBI Taxonomy" id="1440133"/>
    <lineage>
        <taxon>Eukaryota</taxon>
        <taxon>Fungi</taxon>
        <taxon>Fungi incertae sedis</taxon>
        <taxon>Mucoromycota</taxon>
        <taxon>Mortierellomycotina</taxon>
        <taxon>Mortierellomycetes</taxon>
        <taxon>Mortierellales</taxon>
        <taxon>Mortierellaceae</taxon>
        <taxon>Modicella</taxon>
    </lineage>
</organism>
<accession>A0A9P6MC21</accession>